<dbReference type="PANTHER" id="PTHR38011:SF11">
    <property type="entry name" value="2,5-DIAMINO-6-RIBOSYLAMINO-4(3H)-PYRIMIDINONE 5'-PHOSPHATE REDUCTASE"/>
    <property type="match status" value="1"/>
</dbReference>
<dbReference type="PANTHER" id="PTHR38011">
    <property type="entry name" value="DIHYDROFOLATE REDUCTASE FAMILY PROTEIN (AFU_ORTHOLOGUE AFUA_8G06820)"/>
    <property type="match status" value="1"/>
</dbReference>
<dbReference type="HOGENOM" id="CLU_043966_1_3_0"/>
<evidence type="ECO:0000313" key="2">
    <source>
        <dbReference type="EMBL" id="ABJ87181.1"/>
    </source>
</evidence>
<dbReference type="KEGG" id="sus:Acid_6255"/>
<dbReference type="InParanoid" id="Q01T39"/>
<accession>Q01T39</accession>
<evidence type="ECO:0000259" key="1">
    <source>
        <dbReference type="Pfam" id="PF01872"/>
    </source>
</evidence>
<dbReference type="GO" id="GO:0008703">
    <property type="term" value="F:5-amino-6-(5-phosphoribosylamino)uracil reductase activity"/>
    <property type="evidence" value="ECO:0007669"/>
    <property type="project" value="InterPro"/>
</dbReference>
<gene>
    <name evidence="2" type="ordered locus">Acid_6255</name>
</gene>
<organism evidence="2">
    <name type="scientific">Solibacter usitatus (strain Ellin6076)</name>
    <dbReference type="NCBI Taxonomy" id="234267"/>
    <lineage>
        <taxon>Bacteria</taxon>
        <taxon>Pseudomonadati</taxon>
        <taxon>Acidobacteriota</taxon>
        <taxon>Terriglobia</taxon>
        <taxon>Bryobacterales</taxon>
        <taxon>Solibacteraceae</taxon>
        <taxon>Candidatus Solibacter</taxon>
    </lineage>
</organism>
<dbReference type="Pfam" id="PF01872">
    <property type="entry name" value="RibD_C"/>
    <property type="match status" value="1"/>
</dbReference>
<dbReference type="STRING" id="234267.Acid_6255"/>
<dbReference type="AlphaFoldDB" id="Q01T39"/>
<dbReference type="Gene3D" id="3.40.430.10">
    <property type="entry name" value="Dihydrofolate Reductase, subunit A"/>
    <property type="match status" value="1"/>
</dbReference>
<dbReference type="InterPro" id="IPR024072">
    <property type="entry name" value="DHFR-like_dom_sf"/>
</dbReference>
<feature type="domain" description="Bacterial bifunctional deaminase-reductase C-terminal" evidence="1">
    <location>
        <begin position="3"/>
        <end position="178"/>
    </location>
</feature>
<sequence length="186" mass="20881">MAKLIYFMPTSLDGYIADETGNPDWAAPDEEAFAFINDLCRPTGMYLYGRKMYETMAVWETPEVIPGLTPAMVEFAGIWQAADKVVYSKSRETVFTRKTRLEQEFNPRVVRELKAHSPVDISVAGPTLAAHAIRAGLIDEYRLLVVPTILGGGTRVVPGGVRIRLDLREERRLANGMVYLRYDAPE</sequence>
<dbReference type="EMBL" id="CP000473">
    <property type="protein sequence ID" value="ABJ87181.1"/>
    <property type="molecule type" value="Genomic_DNA"/>
</dbReference>
<protein>
    <submittedName>
        <fullName evidence="2">Bifunctional deaminase-reductase domain protein</fullName>
    </submittedName>
</protein>
<dbReference type="InterPro" id="IPR002734">
    <property type="entry name" value="RibDG_C"/>
</dbReference>
<dbReference type="InterPro" id="IPR050765">
    <property type="entry name" value="Riboflavin_Biosynth_HTPR"/>
</dbReference>
<dbReference type="SUPFAM" id="SSF53597">
    <property type="entry name" value="Dihydrofolate reductase-like"/>
    <property type="match status" value="1"/>
</dbReference>
<reference evidence="2" key="1">
    <citation type="submission" date="2006-10" db="EMBL/GenBank/DDBJ databases">
        <title>Complete sequence of Solibacter usitatus Ellin6076.</title>
        <authorList>
            <consortium name="US DOE Joint Genome Institute"/>
            <person name="Copeland A."/>
            <person name="Lucas S."/>
            <person name="Lapidus A."/>
            <person name="Barry K."/>
            <person name="Detter J.C."/>
            <person name="Glavina del Rio T."/>
            <person name="Hammon N."/>
            <person name="Israni S."/>
            <person name="Dalin E."/>
            <person name="Tice H."/>
            <person name="Pitluck S."/>
            <person name="Thompson L.S."/>
            <person name="Brettin T."/>
            <person name="Bruce D."/>
            <person name="Han C."/>
            <person name="Tapia R."/>
            <person name="Gilna P."/>
            <person name="Schmutz J."/>
            <person name="Larimer F."/>
            <person name="Land M."/>
            <person name="Hauser L."/>
            <person name="Kyrpides N."/>
            <person name="Mikhailova N."/>
            <person name="Janssen P.H."/>
            <person name="Kuske C.R."/>
            <person name="Richardson P."/>
        </authorList>
    </citation>
    <scope>NUCLEOTIDE SEQUENCE</scope>
    <source>
        <strain evidence="2">Ellin6076</strain>
    </source>
</reference>
<dbReference type="GO" id="GO:0009231">
    <property type="term" value="P:riboflavin biosynthetic process"/>
    <property type="evidence" value="ECO:0007669"/>
    <property type="project" value="InterPro"/>
</dbReference>
<proteinExistence type="predicted"/>
<dbReference type="OrthoDB" id="195113at2"/>
<name>Q01T39_SOLUE</name>
<dbReference type="eggNOG" id="COG0262">
    <property type="taxonomic scope" value="Bacteria"/>
</dbReference>